<evidence type="ECO:0000313" key="9">
    <source>
        <dbReference type="Proteomes" id="UP000242329"/>
    </source>
</evidence>
<feature type="compositionally biased region" description="Basic and acidic residues" evidence="7">
    <location>
        <begin position="31"/>
        <end position="42"/>
    </location>
</feature>
<organism evidence="8 9">
    <name type="scientific">Thermosyntropha lipolytica DSM 11003</name>
    <dbReference type="NCBI Taxonomy" id="1123382"/>
    <lineage>
        <taxon>Bacteria</taxon>
        <taxon>Bacillati</taxon>
        <taxon>Bacillota</taxon>
        <taxon>Clostridia</taxon>
        <taxon>Eubacteriales</taxon>
        <taxon>Syntrophomonadaceae</taxon>
        <taxon>Thermosyntropha</taxon>
    </lineage>
</organism>
<dbReference type="PANTHER" id="PTHR21109:SF22">
    <property type="entry name" value="SMALL RIBOSOMAL SUBUNIT PROTEIN BS21"/>
    <property type="match status" value="1"/>
</dbReference>
<dbReference type="AlphaFoldDB" id="A0A1M5N941"/>
<name>A0A1M5N941_9FIRM</name>
<proteinExistence type="inferred from homology"/>
<keyword evidence="3 5" id="KW-0687">Ribonucleoprotein</keyword>
<gene>
    <name evidence="5" type="primary">rpsU</name>
    <name evidence="8" type="ORF">SAMN02745221_01122</name>
</gene>
<protein>
    <recommendedName>
        <fullName evidence="4 5">Small ribosomal subunit protein bS21</fullName>
    </recommendedName>
</protein>
<accession>A0A1M5N941</accession>
<feature type="region of interest" description="Disordered" evidence="7">
    <location>
        <begin position="24"/>
        <end position="58"/>
    </location>
</feature>
<dbReference type="OrthoDB" id="9799244at2"/>
<dbReference type="GO" id="GO:0003735">
    <property type="term" value="F:structural constituent of ribosome"/>
    <property type="evidence" value="ECO:0007669"/>
    <property type="project" value="InterPro"/>
</dbReference>
<dbReference type="STRING" id="1123382.SAMN02745221_01122"/>
<evidence type="ECO:0000256" key="6">
    <source>
        <dbReference type="RuleBase" id="RU000667"/>
    </source>
</evidence>
<evidence type="ECO:0000256" key="5">
    <source>
        <dbReference type="HAMAP-Rule" id="MF_00358"/>
    </source>
</evidence>
<dbReference type="Pfam" id="PF01165">
    <property type="entry name" value="Ribosomal_S21"/>
    <property type="match status" value="1"/>
</dbReference>
<keyword evidence="2 5" id="KW-0689">Ribosomal protein</keyword>
<dbReference type="GO" id="GO:0005840">
    <property type="term" value="C:ribosome"/>
    <property type="evidence" value="ECO:0007669"/>
    <property type="project" value="UniProtKB-KW"/>
</dbReference>
<dbReference type="PRINTS" id="PR00976">
    <property type="entry name" value="RIBOSOMALS21"/>
</dbReference>
<dbReference type="InterPro" id="IPR001911">
    <property type="entry name" value="Ribosomal_bS21"/>
</dbReference>
<dbReference type="RefSeq" id="WP_073091239.1">
    <property type="nucleotide sequence ID" value="NZ_FQWY01000015.1"/>
</dbReference>
<evidence type="ECO:0000256" key="1">
    <source>
        <dbReference type="ARBA" id="ARBA00006640"/>
    </source>
</evidence>
<dbReference type="GO" id="GO:1990904">
    <property type="term" value="C:ribonucleoprotein complex"/>
    <property type="evidence" value="ECO:0007669"/>
    <property type="project" value="UniProtKB-KW"/>
</dbReference>
<dbReference type="PROSITE" id="PS01181">
    <property type="entry name" value="RIBOSOMAL_S21"/>
    <property type="match status" value="1"/>
</dbReference>
<comment type="similarity">
    <text evidence="1 5 6">Belongs to the bacterial ribosomal protein bS21 family.</text>
</comment>
<dbReference type="GO" id="GO:0006412">
    <property type="term" value="P:translation"/>
    <property type="evidence" value="ECO:0007669"/>
    <property type="project" value="UniProtKB-UniRule"/>
</dbReference>
<keyword evidence="9" id="KW-1185">Reference proteome</keyword>
<feature type="compositionally biased region" description="Basic residues" evidence="7">
    <location>
        <begin position="43"/>
        <end position="58"/>
    </location>
</feature>
<evidence type="ECO:0000256" key="2">
    <source>
        <dbReference type="ARBA" id="ARBA00022980"/>
    </source>
</evidence>
<dbReference type="HAMAP" id="MF_00358">
    <property type="entry name" value="Ribosomal_bS21"/>
    <property type="match status" value="1"/>
</dbReference>
<dbReference type="Gene3D" id="1.20.5.1150">
    <property type="entry name" value="Ribosomal protein S8"/>
    <property type="match status" value="1"/>
</dbReference>
<dbReference type="PANTHER" id="PTHR21109">
    <property type="entry name" value="MITOCHONDRIAL 28S RIBOSOMAL PROTEIN S21"/>
    <property type="match status" value="1"/>
</dbReference>
<dbReference type="InterPro" id="IPR038380">
    <property type="entry name" value="Ribosomal_bS21_sf"/>
</dbReference>
<dbReference type="InterPro" id="IPR018278">
    <property type="entry name" value="Ribosomal_bS21_CS"/>
</dbReference>
<evidence type="ECO:0000256" key="3">
    <source>
        <dbReference type="ARBA" id="ARBA00023274"/>
    </source>
</evidence>
<dbReference type="Proteomes" id="UP000242329">
    <property type="component" value="Unassembled WGS sequence"/>
</dbReference>
<sequence>MSEVRVGKNESLDSALKRFKRSCQKAGVMQEIRKHEHYEKPSVRRKKKSEAARRKKKY</sequence>
<evidence type="ECO:0000256" key="7">
    <source>
        <dbReference type="SAM" id="MobiDB-lite"/>
    </source>
</evidence>
<evidence type="ECO:0000256" key="4">
    <source>
        <dbReference type="ARBA" id="ARBA00035135"/>
    </source>
</evidence>
<dbReference type="NCBIfam" id="TIGR00030">
    <property type="entry name" value="S21p"/>
    <property type="match status" value="1"/>
</dbReference>
<reference evidence="9" key="1">
    <citation type="submission" date="2016-11" db="EMBL/GenBank/DDBJ databases">
        <authorList>
            <person name="Varghese N."/>
            <person name="Submissions S."/>
        </authorList>
    </citation>
    <scope>NUCLEOTIDE SEQUENCE [LARGE SCALE GENOMIC DNA]</scope>
    <source>
        <strain evidence="9">DSM 11003</strain>
    </source>
</reference>
<evidence type="ECO:0000313" key="8">
    <source>
        <dbReference type="EMBL" id="SHG85709.1"/>
    </source>
</evidence>
<dbReference type="EMBL" id="FQWY01000015">
    <property type="protein sequence ID" value="SHG85709.1"/>
    <property type="molecule type" value="Genomic_DNA"/>
</dbReference>